<dbReference type="EMBL" id="CP032157">
    <property type="protein sequence ID" value="AXY72834.1"/>
    <property type="molecule type" value="Genomic_DNA"/>
</dbReference>
<dbReference type="KEGG" id="pseg:D3H65_02110"/>
<gene>
    <name evidence="3" type="ORF">D3H65_02110</name>
</gene>
<evidence type="ECO:0000259" key="2">
    <source>
        <dbReference type="Pfam" id="PF06057"/>
    </source>
</evidence>
<evidence type="ECO:0000313" key="3">
    <source>
        <dbReference type="EMBL" id="AXY72834.1"/>
    </source>
</evidence>
<feature type="chain" id="PRO_5017812040" description="Bacterial virulence domain-containing protein" evidence="1">
    <location>
        <begin position="19"/>
        <end position="221"/>
    </location>
</feature>
<dbReference type="OrthoDB" id="641022at2"/>
<keyword evidence="1" id="KW-0732">Signal</keyword>
<dbReference type="Pfam" id="PF06057">
    <property type="entry name" value="VirJ"/>
    <property type="match status" value="1"/>
</dbReference>
<protein>
    <recommendedName>
        <fullName evidence="2">Bacterial virulence domain-containing protein</fullName>
    </recommendedName>
</protein>
<feature type="domain" description="Bacterial virulence" evidence="2">
    <location>
        <begin position="39"/>
        <end position="218"/>
    </location>
</feature>
<dbReference type="Gene3D" id="3.40.50.1820">
    <property type="entry name" value="alpha/beta hydrolase"/>
    <property type="match status" value="1"/>
</dbReference>
<keyword evidence="4" id="KW-1185">Reference proteome</keyword>
<sequence length="221" mass="24551">MKYLLLILCLGTFTVSQAQTTSLPVKIMAGNDASKPIIFYATGDGGWTKFSLALVQSFNQAGYPVVALNSKDYFWKKKTPAKTAADVGALLSQYLQTWKREAVILVGYSFGADVTPFIQNYLDRNIAGKTTHMVLMLPYKSTDFEVHFSEMLGIARKDAWSVPDEINKVSKPILFVLGTEKDQFPLNALTIKNYSSITIDGGHHFDDKADKVAQQVLAWVK</sequence>
<reference evidence="3 4" key="1">
    <citation type="submission" date="2018-09" db="EMBL/GenBank/DDBJ databases">
        <title>Genome sequencing of strain 6GH32-13.</title>
        <authorList>
            <person name="Weon H.-Y."/>
            <person name="Heo J."/>
            <person name="Kwon S.-W."/>
        </authorList>
    </citation>
    <scope>NUCLEOTIDE SEQUENCE [LARGE SCALE GENOMIC DNA]</scope>
    <source>
        <strain evidence="3 4">5GH32-13</strain>
    </source>
</reference>
<dbReference type="Proteomes" id="UP000263900">
    <property type="component" value="Chromosome"/>
</dbReference>
<feature type="signal peptide" evidence="1">
    <location>
        <begin position="1"/>
        <end position="18"/>
    </location>
</feature>
<proteinExistence type="predicted"/>
<dbReference type="SUPFAM" id="SSF53474">
    <property type="entry name" value="alpha/beta-Hydrolases"/>
    <property type="match status" value="1"/>
</dbReference>
<dbReference type="InterPro" id="IPR010333">
    <property type="entry name" value="VirJ"/>
</dbReference>
<accession>A0A3B7MES5</accession>
<organism evidence="3 4">
    <name type="scientific">Paraflavitalea soli</name>
    <dbReference type="NCBI Taxonomy" id="2315862"/>
    <lineage>
        <taxon>Bacteria</taxon>
        <taxon>Pseudomonadati</taxon>
        <taxon>Bacteroidota</taxon>
        <taxon>Chitinophagia</taxon>
        <taxon>Chitinophagales</taxon>
        <taxon>Chitinophagaceae</taxon>
        <taxon>Paraflavitalea</taxon>
    </lineage>
</organism>
<dbReference type="AlphaFoldDB" id="A0A3B7MES5"/>
<dbReference type="RefSeq" id="WP_119048672.1">
    <property type="nucleotide sequence ID" value="NZ_CP032157.1"/>
</dbReference>
<evidence type="ECO:0000256" key="1">
    <source>
        <dbReference type="SAM" id="SignalP"/>
    </source>
</evidence>
<dbReference type="InterPro" id="IPR029058">
    <property type="entry name" value="AB_hydrolase_fold"/>
</dbReference>
<evidence type="ECO:0000313" key="4">
    <source>
        <dbReference type="Proteomes" id="UP000263900"/>
    </source>
</evidence>
<name>A0A3B7MES5_9BACT</name>